<evidence type="ECO:0000313" key="1">
    <source>
        <dbReference type="EMBL" id="SDB82703.1"/>
    </source>
</evidence>
<dbReference type="SFLD" id="SFLDG01129">
    <property type="entry name" value="C1.5:_HAD__Beta-PGM__Phosphata"/>
    <property type="match status" value="1"/>
</dbReference>
<dbReference type="AlphaFoldDB" id="A0A1G6GLH2"/>
<dbReference type="InterPro" id="IPR006439">
    <property type="entry name" value="HAD-SF_hydro_IA"/>
</dbReference>
<organism evidence="1 2">
    <name type="scientific">Microbacterium enclense</name>
    <dbReference type="NCBI Taxonomy" id="993073"/>
    <lineage>
        <taxon>Bacteria</taxon>
        <taxon>Bacillati</taxon>
        <taxon>Actinomycetota</taxon>
        <taxon>Actinomycetes</taxon>
        <taxon>Micrococcales</taxon>
        <taxon>Microbacteriaceae</taxon>
        <taxon>Microbacterium</taxon>
    </lineage>
</organism>
<dbReference type="Gene3D" id="1.10.150.240">
    <property type="entry name" value="Putative phosphatase, domain 2"/>
    <property type="match status" value="1"/>
</dbReference>
<dbReference type="PANTHER" id="PTHR18901:SF38">
    <property type="entry name" value="PSEUDOURIDINE-5'-PHOSPHATASE"/>
    <property type="match status" value="1"/>
</dbReference>
<dbReference type="Proteomes" id="UP000183203">
    <property type="component" value="Unassembled WGS sequence"/>
</dbReference>
<dbReference type="Gene3D" id="3.40.50.1000">
    <property type="entry name" value="HAD superfamily/HAD-like"/>
    <property type="match status" value="1"/>
</dbReference>
<dbReference type="PANTHER" id="PTHR18901">
    <property type="entry name" value="2-DEOXYGLUCOSE-6-PHOSPHATE PHOSPHATASE 2"/>
    <property type="match status" value="1"/>
</dbReference>
<reference evidence="1 2" key="1">
    <citation type="submission" date="2016-09" db="EMBL/GenBank/DDBJ databases">
        <authorList>
            <person name="Capua I."/>
            <person name="De Benedictis P."/>
            <person name="Joannis T."/>
            <person name="Lombin L.H."/>
            <person name="Cattoli G."/>
        </authorList>
    </citation>
    <scope>NUCLEOTIDE SEQUENCE [LARGE SCALE GENOMIC DNA]</scope>
    <source>
        <strain evidence="1 2">NIO-1002</strain>
    </source>
</reference>
<dbReference type="InterPro" id="IPR023214">
    <property type="entry name" value="HAD_sf"/>
</dbReference>
<dbReference type="SUPFAM" id="SSF56784">
    <property type="entry name" value="HAD-like"/>
    <property type="match status" value="1"/>
</dbReference>
<dbReference type="NCBIfam" id="TIGR01509">
    <property type="entry name" value="HAD-SF-IA-v3"/>
    <property type="match status" value="1"/>
</dbReference>
<dbReference type="Pfam" id="PF13419">
    <property type="entry name" value="HAD_2"/>
    <property type="match status" value="1"/>
</dbReference>
<gene>
    <name evidence="1" type="ORF">SAMN05216418_0391</name>
</gene>
<dbReference type="CDD" id="cd07505">
    <property type="entry name" value="HAD_BPGM-like"/>
    <property type="match status" value="1"/>
</dbReference>
<dbReference type="SFLD" id="SFLDS00003">
    <property type="entry name" value="Haloacid_Dehalogenase"/>
    <property type="match status" value="1"/>
</dbReference>
<proteinExistence type="predicted"/>
<name>A0A1G6GLH2_9MICO</name>
<protein>
    <submittedName>
        <fullName evidence="1">Haloacid dehalogenase superfamily, subfamily IA, variant 3 with third motif having DD or ED</fullName>
    </submittedName>
</protein>
<dbReference type="InterPro" id="IPR023198">
    <property type="entry name" value="PGP-like_dom2"/>
</dbReference>
<dbReference type="InterPro" id="IPR041492">
    <property type="entry name" value="HAD_2"/>
</dbReference>
<dbReference type="InterPro" id="IPR036412">
    <property type="entry name" value="HAD-like_sf"/>
</dbReference>
<sequence>METTSDIAVLWDMDGVLVDSEPVLFEAERLTFADYGIDLTPELKKPFIGMGGHEVMELMAHQFGVNADPRELTLQKFAHIVRLLPTVRPFPQAVQLVELLSAQGIPMAVASGSSNDLILTALTAIGVADLLAIRVSAFDVPQGKPAPDVFLEAAQRIGHAPESCVVIEDAVAGVLAAKSAGMRCIAIPYTRDPWDTRFEEADLVVREGMGTMKPRELLEWILEQH</sequence>
<dbReference type="OrthoDB" id="9812856at2"/>
<evidence type="ECO:0000313" key="2">
    <source>
        <dbReference type="Proteomes" id="UP000183203"/>
    </source>
</evidence>
<accession>A0A1G6GLH2</accession>
<dbReference type="RefSeq" id="WP_058230721.1">
    <property type="nucleotide sequence ID" value="NZ_FMYG01000001.1"/>
</dbReference>
<dbReference type="STRING" id="993073.AS029_00790"/>
<dbReference type="EMBL" id="FMYG01000001">
    <property type="protein sequence ID" value="SDB82703.1"/>
    <property type="molecule type" value="Genomic_DNA"/>
</dbReference>
<dbReference type="SFLD" id="SFLDG01135">
    <property type="entry name" value="C1.5.6:_HAD__Beta-PGM__Phospha"/>
    <property type="match status" value="1"/>
</dbReference>